<dbReference type="PANTHER" id="PTHR10285">
    <property type="entry name" value="URIDINE KINASE"/>
    <property type="match status" value="1"/>
</dbReference>
<reference evidence="2" key="1">
    <citation type="journal article" date="2021" name="PeerJ">
        <title>Extensive microbial diversity within the chicken gut microbiome revealed by metagenomics and culture.</title>
        <authorList>
            <person name="Gilroy R."/>
            <person name="Ravi A."/>
            <person name="Getino M."/>
            <person name="Pursley I."/>
            <person name="Horton D.L."/>
            <person name="Alikhan N.F."/>
            <person name="Baker D."/>
            <person name="Gharbi K."/>
            <person name="Hall N."/>
            <person name="Watson M."/>
            <person name="Adriaenssens E.M."/>
            <person name="Foster-Nyarko E."/>
            <person name="Jarju S."/>
            <person name="Secka A."/>
            <person name="Antonio M."/>
            <person name="Oren A."/>
            <person name="Chaudhuri R.R."/>
            <person name="La Ragione R."/>
            <person name="Hildebrand F."/>
            <person name="Pallen M.J."/>
        </authorList>
    </citation>
    <scope>NUCLEOTIDE SEQUENCE</scope>
    <source>
        <strain evidence="2">USAMLcec3-2134</strain>
    </source>
</reference>
<gene>
    <name evidence="2" type="ORF">H9763_08905</name>
</gene>
<evidence type="ECO:0000313" key="2">
    <source>
        <dbReference type="EMBL" id="HJB91568.1"/>
    </source>
</evidence>
<dbReference type="AlphaFoldDB" id="A0A9D2SE31"/>
<dbReference type="GO" id="GO:0016301">
    <property type="term" value="F:kinase activity"/>
    <property type="evidence" value="ECO:0007669"/>
    <property type="project" value="UniProtKB-KW"/>
</dbReference>
<dbReference type="SUPFAM" id="SSF52540">
    <property type="entry name" value="P-loop containing nucleoside triphosphate hydrolases"/>
    <property type="match status" value="1"/>
</dbReference>
<keyword evidence="2" id="KW-0418">Kinase</keyword>
<organism evidence="2 3">
    <name type="scientific">Candidatus Eisenbergiella merdigallinarum</name>
    <dbReference type="NCBI Taxonomy" id="2838552"/>
    <lineage>
        <taxon>Bacteria</taxon>
        <taxon>Bacillati</taxon>
        <taxon>Bacillota</taxon>
        <taxon>Clostridia</taxon>
        <taxon>Lachnospirales</taxon>
        <taxon>Lachnospiraceae</taxon>
        <taxon>Eisenbergiella</taxon>
    </lineage>
</organism>
<dbReference type="Gene3D" id="3.30.980.10">
    <property type="entry name" value="Threonyl-trna Synthetase, Chain A, domain 2"/>
    <property type="match status" value="1"/>
</dbReference>
<dbReference type="InterPro" id="IPR027417">
    <property type="entry name" value="P-loop_NTPase"/>
</dbReference>
<dbReference type="InterPro" id="IPR018163">
    <property type="entry name" value="Thr/Ala-tRNA-synth_IIc_edit"/>
</dbReference>
<dbReference type="InterPro" id="IPR006083">
    <property type="entry name" value="PRK/URK"/>
</dbReference>
<dbReference type="Proteomes" id="UP000886883">
    <property type="component" value="Unassembled WGS sequence"/>
</dbReference>
<keyword evidence="2" id="KW-0808">Transferase</keyword>
<feature type="domain" description="Phosphoribulokinase/uridine kinase" evidence="1">
    <location>
        <begin position="288"/>
        <end position="486"/>
    </location>
</feature>
<dbReference type="SUPFAM" id="SSF55186">
    <property type="entry name" value="ThrRS/AlaRS common domain"/>
    <property type="match status" value="1"/>
</dbReference>
<reference evidence="2" key="2">
    <citation type="submission" date="2021-04" db="EMBL/GenBank/DDBJ databases">
        <authorList>
            <person name="Gilroy R."/>
        </authorList>
    </citation>
    <scope>NUCLEOTIDE SEQUENCE</scope>
    <source>
        <strain evidence="2">USAMLcec3-2134</strain>
    </source>
</reference>
<dbReference type="CDD" id="cd02028">
    <property type="entry name" value="UMPK_like"/>
    <property type="match status" value="1"/>
</dbReference>
<comment type="caution">
    <text evidence="2">The sequence shown here is derived from an EMBL/GenBank/DDBJ whole genome shotgun (WGS) entry which is preliminary data.</text>
</comment>
<dbReference type="Gene3D" id="3.40.50.300">
    <property type="entry name" value="P-loop containing nucleotide triphosphate hydrolases"/>
    <property type="match status" value="1"/>
</dbReference>
<evidence type="ECO:0000259" key="1">
    <source>
        <dbReference type="Pfam" id="PF00485"/>
    </source>
</evidence>
<accession>A0A9D2SE31</accession>
<sequence>MIVTVDGTKMTFEEKATWGEIARSVQDRYEHTIVLAVADGKIRELFKKAKDGAGVTFLTVADRIGHDTYVRSVTMLLMKAAADVMDPSEKGQLKVEFSVGSGLYCSPRGRLKITEAFVRRVKERMKELVARRLPFTKKAWPTDDAIRLFSSQDMKDKVQLFRYRRGSYINVYSLDGYYDYNYGYMVPDTGYLTFFDVIPYREGLMLMLPSASEPERVPAFEERRKLFGTLEESTAWGERIGIDAVGDLNDKICEGDLTELILLQEALQESRIGAIAEEIASRPHVKFVMIAGPSSSGKTTFSHRLSIQLKARGLRPHPIAVDNYFVDRERTPRDEDGTYNFECLEAIDVEQFNRDMCDLLEGKTVEMPTFNFKTGHREYNGNTLTLGAEDILVIEGIHGLNDKMSHSLPLESKYKIYISALTSLNVDEHNRIPTTDGRLLRRIVRDARTRGTSARQTIAQWPSVRRGEEENIFPYQESADVMFNSVLIYELCVLKTCAEPLLYSIKKEDPEYFEAKRLLKFLDYFLGVSSENVPKNSIVREFVGGSCFRV</sequence>
<evidence type="ECO:0000313" key="3">
    <source>
        <dbReference type="Proteomes" id="UP000886883"/>
    </source>
</evidence>
<dbReference type="EMBL" id="DWXE01000033">
    <property type="protein sequence ID" value="HJB91568.1"/>
    <property type="molecule type" value="Genomic_DNA"/>
</dbReference>
<dbReference type="Pfam" id="PF00485">
    <property type="entry name" value="PRK"/>
    <property type="match status" value="1"/>
</dbReference>
<proteinExistence type="predicted"/>
<protein>
    <submittedName>
        <fullName evidence="2">Nucleoside kinase</fullName>
    </submittedName>
</protein>
<dbReference type="GO" id="GO:0005524">
    <property type="term" value="F:ATP binding"/>
    <property type="evidence" value="ECO:0007669"/>
    <property type="project" value="InterPro"/>
</dbReference>
<name>A0A9D2SE31_9FIRM</name>